<dbReference type="GO" id="GO:0003824">
    <property type="term" value="F:catalytic activity"/>
    <property type="evidence" value="ECO:0007669"/>
    <property type="project" value="InterPro"/>
</dbReference>
<dbReference type="InterPro" id="IPR007197">
    <property type="entry name" value="rSAM"/>
</dbReference>
<dbReference type="SUPFAM" id="SSF102114">
    <property type="entry name" value="Radical SAM enzymes"/>
    <property type="match status" value="1"/>
</dbReference>
<dbReference type="Pfam" id="PF19864">
    <property type="entry name" value="Radical_SAM_N2"/>
    <property type="match status" value="1"/>
</dbReference>
<evidence type="ECO:0000259" key="1">
    <source>
        <dbReference type="SMART" id="SM00729"/>
    </source>
</evidence>
<dbReference type="Gene3D" id="3.80.30.20">
    <property type="entry name" value="tm_1862 like domain"/>
    <property type="match status" value="1"/>
</dbReference>
<dbReference type="InterPro" id="IPR058240">
    <property type="entry name" value="rSAM_sf"/>
</dbReference>
<accession>A0A7J3JP19</accession>
<dbReference type="InterPro" id="IPR023404">
    <property type="entry name" value="rSAM_horseshoe"/>
</dbReference>
<feature type="domain" description="Elp3/MiaA/NifB-like radical SAM core" evidence="1">
    <location>
        <begin position="180"/>
        <end position="394"/>
    </location>
</feature>
<dbReference type="AlphaFoldDB" id="A0A7J3JP19"/>
<dbReference type="GO" id="GO:0051536">
    <property type="term" value="F:iron-sulfur cluster binding"/>
    <property type="evidence" value="ECO:0007669"/>
    <property type="project" value="InterPro"/>
</dbReference>
<gene>
    <name evidence="2" type="ORF">ENU30_01895</name>
</gene>
<sequence>MPMPYNAAINSLFFQTAYEYINSLEGAIAYRYVYDIKNDVLEALDTEANLNNLDAVFISLSFELDYVNIARILDKLNLLHRYKGYRKPILIAGGIAVTSNPLPLSGIVDAVVIGEADEILKELVYTMGEDRPFNYLEDFSCISLLPIRNKVKRCFTRELNQALHAINQFFAIDEEPVYGYGMRVEVSRGCPYLCAFCMEGHVQHPFRYRSMEVLWRIIERGLESNSVKRVILYSLALFSVPFIDMLLRKFREHSIKVSFPSLRIDHITKERLEMIRTLGQRTLTIAPETLIKGIACLIGKCYDTDHLEDIIKESLNYNFDHVKLYLITGFPKMSIDEEVNTFRKFLTKLSWIRKSGFLRVVLNPLVPKPWTPYQFLPPKIILNLAENLNHYHKVAKEFNFVRIESIDYRWAFAQAILAQGDEKISELVIQWGRYGSSLRGFYRVLESLNIMSTDYIHNGWREPPWYEIIDMGLPFNYFKMRYQYLIS</sequence>
<dbReference type="Gene3D" id="3.40.50.280">
    <property type="entry name" value="Cobalamin-binding domain"/>
    <property type="match status" value="1"/>
</dbReference>
<organism evidence="2">
    <name type="scientific">Ignisphaera aggregans</name>
    <dbReference type="NCBI Taxonomy" id="334771"/>
    <lineage>
        <taxon>Archaea</taxon>
        <taxon>Thermoproteota</taxon>
        <taxon>Thermoprotei</taxon>
        <taxon>Desulfurococcales</taxon>
        <taxon>Desulfurococcaceae</taxon>
        <taxon>Ignisphaera</taxon>
    </lineage>
</organism>
<comment type="caution">
    <text evidence="2">The sequence shown here is derived from an EMBL/GenBank/DDBJ whole genome shotgun (WGS) entry which is preliminary data.</text>
</comment>
<dbReference type="Pfam" id="PF04055">
    <property type="entry name" value="Radical_SAM"/>
    <property type="match status" value="1"/>
</dbReference>
<dbReference type="EMBL" id="DTBZ01000047">
    <property type="protein sequence ID" value="HGQ17721.1"/>
    <property type="molecule type" value="Genomic_DNA"/>
</dbReference>
<dbReference type="SMART" id="SM00729">
    <property type="entry name" value="Elp3"/>
    <property type="match status" value="1"/>
</dbReference>
<reference evidence="2" key="1">
    <citation type="journal article" date="2020" name="mSystems">
        <title>Genome- and Community-Level Interaction Insights into Carbon Utilization and Element Cycling Functions of Hydrothermarchaeota in Hydrothermal Sediment.</title>
        <authorList>
            <person name="Zhou Z."/>
            <person name="Liu Y."/>
            <person name="Xu W."/>
            <person name="Pan J."/>
            <person name="Luo Z.H."/>
            <person name="Li M."/>
        </authorList>
    </citation>
    <scope>NUCLEOTIDE SEQUENCE [LARGE SCALE GENOMIC DNA]</scope>
    <source>
        <strain evidence="2">SpSt-657</strain>
    </source>
</reference>
<dbReference type="PANTHER" id="PTHR42731:SF1">
    <property type="entry name" value="RADICAL SAM DOMAIN PROTEIN"/>
    <property type="match status" value="1"/>
</dbReference>
<dbReference type="PANTHER" id="PTHR42731">
    <property type="entry name" value="SLL1084 PROTEIN"/>
    <property type="match status" value="1"/>
</dbReference>
<dbReference type="SFLD" id="SFLDS00029">
    <property type="entry name" value="Radical_SAM"/>
    <property type="match status" value="1"/>
</dbReference>
<name>A0A7J3JP19_9CREN</name>
<dbReference type="InterPro" id="IPR045784">
    <property type="entry name" value="Radical_SAM_N2"/>
</dbReference>
<protein>
    <submittedName>
        <fullName evidence="2">B12-binding domain-containing radical SAM protein</fullName>
    </submittedName>
</protein>
<dbReference type="SFLD" id="SFLDG01082">
    <property type="entry name" value="B12-binding_domain_containing"/>
    <property type="match status" value="1"/>
</dbReference>
<evidence type="ECO:0000313" key="2">
    <source>
        <dbReference type="EMBL" id="HGQ17721.1"/>
    </source>
</evidence>
<dbReference type="InterPro" id="IPR006638">
    <property type="entry name" value="Elp3/MiaA/NifB-like_rSAM"/>
</dbReference>
<proteinExistence type="predicted"/>